<dbReference type="EMBL" id="BASM01000042">
    <property type="protein sequence ID" value="GAD28096.1"/>
    <property type="molecule type" value="Genomic_DNA"/>
</dbReference>
<proteinExistence type="predicted"/>
<gene>
    <name evidence="1" type="ORF">NBRC3257_3095</name>
</gene>
<evidence type="ECO:0000313" key="2">
    <source>
        <dbReference type="Proteomes" id="UP000018209"/>
    </source>
</evidence>
<sequence>MRVRKRPATANLTSASRYPSSGACFWQQEHQDAQWEDFVQTAFGDMSIS</sequence>
<keyword evidence="2" id="KW-1185">Reference proteome</keyword>
<dbReference type="Proteomes" id="UP000018209">
    <property type="component" value="Unassembled WGS sequence"/>
</dbReference>
<accession>A0ABQ0J0V4</accession>
<reference evidence="1 2" key="1">
    <citation type="submission" date="2013-08" db="EMBL/GenBank/DDBJ databases">
        <title>Gluconobacter thailandicus NBRC 3257 whole genome sequence.</title>
        <authorList>
            <person name="Matsutani M."/>
            <person name="Yakushi T."/>
            <person name="Matsushita K."/>
        </authorList>
    </citation>
    <scope>NUCLEOTIDE SEQUENCE [LARGE SCALE GENOMIC DNA]</scope>
    <source>
        <strain evidence="1 2">NBRC 3257</strain>
    </source>
</reference>
<name>A0ABQ0J0V4_GLUTH</name>
<protein>
    <submittedName>
        <fullName evidence="1">Uncharacterized protein</fullName>
    </submittedName>
</protein>
<evidence type="ECO:0000313" key="1">
    <source>
        <dbReference type="EMBL" id="GAD28096.1"/>
    </source>
</evidence>
<organism evidence="1 2">
    <name type="scientific">Gluconobacter thailandicus NBRC 3257</name>
    <dbReference type="NCBI Taxonomy" id="1381097"/>
    <lineage>
        <taxon>Bacteria</taxon>
        <taxon>Pseudomonadati</taxon>
        <taxon>Pseudomonadota</taxon>
        <taxon>Alphaproteobacteria</taxon>
        <taxon>Acetobacterales</taxon>
        <taxon>Acetobacteraceae</taxon>
        <taxon>Gluconobacter</taxon>
    </lineage>
</organism>
<comment type="caution">
    <text evidence="1">The sequence shown here is derived from an EMBL/GenBank/DDBJ whole genome shotgun (WGS) entry which is preliminary data.</text>
</comment>